<feature type="compositionally biased region" description="Basic residues" evidence="14">
    <location>
        <begin position="1"/>
        <end position="13"/>
    </location>
</feature>
<dbReference type="AlphaFoldDB" id="A0A8T0AIB6"/>
<keyword evidence="7 13" id="KW-0904">Protein phosphatase</keyword>
<dbReference type="EMBL" id="JABFDY010000020">
    <property type="protein sequence ID" value="KAF7692318.1"/>
    <property type="molecule type" value="Genomic_DNA"/>
</dbReference>
<dbReference type="InterPro" id="IPR007308">
    <property type="entry name" value="Rtr1/RPAP2_dom"/>
</dbReference>
<keyword evidence="3 13" id="KW-0479">Metal-binding</keyword>
<comment type="catalytic activity">
    <reaction evidence="10 13">
        <text>O-phospho-L-seryl-[protein] + H2O = L-seryl-[protein] + phosphate</text>
        <dbReference type="Rhea" id="RHEA:20629"/>
        <dbReference type="Rhea" id="RHEA-COMP:9863"/>
        <dbReference type="Rhea" id="RHEA-COMP:11604"/>
        <dbReference type="ChEBI" id="CHEBI:15377"/>
        <dbReference type="ChEBI" id="CHEBI:29999"/>
        <dbReference type="ChEBI" id="CHEBI:43474"/>
        <dbReference type="ChEBI" id="CHEBI:83421"/>
        <dbReference type="EC" id="3.1.3.16"/>
    </reaction>
</comment>
<evidence type="ECO:0000256" key="14">
    <source>
        <dbReference type="SAM" id="MobiDB-lite"/>
    </source>
</evidence>
<keyword evidence="5 13" id="KW-0378">Hydrolase</keyword>
<feature type="compositionally biased region" description="Acidic residues" evidence="14">
    <location>
        <begin position="203"/>
        <end position="219"/>
    </location>
</feature>
<feature type="compositionally biased region" description="Polar residues" evidence="14">
    <location>
        <begin position="271"/>
        <end position="284"/>
    </location>
</feature>
<sequence>MDAGGRRRARVSRAKTDGKAAQVRRSAEEEARRKEILKESLRERLELERRALQVVERLLDDSVTEDFLVDCARLITPANYRDAVEERSIAKMCGYPVCSNKLVNVPRQRFKISTKTNKVYEITERKCFCCNFCYKASKYLEVQISKSPLWLRKEERPSEVKLLKKGDGGTSGLEVKLSDRHVTTSDIENPIPESTGSHRGIGDGEESGDGGDDEEEEEQGFVSSVVSRPQQQHRRHVHWGDLPRQGGDKQQTCEGDPQTSGARSERETRSDGAQVSQAISDSLSVEETSNVLDQVALSDSDGTSLNISRVGMSKQTAAGLRNLLKSSGRTRAEAPVVTLSLMECLTRTLMEWRTEETARFLCGPGSTSYAEAEPQSDGDEEELDEDDLEDVEKVKCSGDAASAAAPDYETLRRETQMLELQVHEFYRGECVLPEKVQTHTEDRENVPPLPLVDSRAQRAIQRSIVVKKLCRSLEDIIGPLGVTMSEIINDINSVLRTFRFTNVNIIHKPPEWTLIAVVLLTVLAEVSPSLRESMTRTCSVDYISSLMKELGLKDEDLQSLVKLLRPPRNACATVSATECRVDS</sequence>
<keyword evidence="8 13" id="KW-0539">Nucleus</keyword>
<comment type="similarity">
    <text evidence="2 12 13">Belongs to the RPAP2 family.</text>
</comment>
<evidence type="ECO:0000256" key="8">
    <source>
        <dbReference type="ARBA" id="ARBA00023242"/>
    </source>
</evidence>
<evidence type="ECO:0000256" key="6">
    <source>
        <dbReference type="ARBA" id="ARBA00022833"/>
    </source>
</evidence>
<dbReference type="GO" id="GO:0008420">
    <property type="term" value="F:RNA polymerase II CTD heptapeptide repeat phosphatase activity"/>
    <property type="evidence" value="ECO:0007669"/>
    <property type="project" value="UniProtKB-UniRule"/>
</dbReference>
<comment type="subcellular location">
    <subcellularLocation>
        <location evidence="1 13">Nucleus</location>
    </subcellularLocation>
</comment>
<evidence type="ECO:0000256" key="2">
    <source>
        <dbReference type="ARBA" id="ARBA00005676"/>
    </source>
</evidence>
<feature type="region of interest" description="Disordered" evidence="14">
    <location>
        <begin position="162"/>
        <end position="284"/>
    </location>
</feature>
<evidence type="ECO:0000256" key="7">
    <source>
        <dbReference type="ARBA" id="ARBA00022912"/>
    </source>
</evidence>
<dbReference type="Proteomes" id="UP000606274">
    <property type="component" value="Unassembled WGS sequence"/>
</dbReference>
<comment type="caution">
    <text evidence="16">The sequence shown here is derived from an EMBL/GenBank/DDBJ whole genome shotgun (WGS) entry which is preliminary data.</text>
</comment>
<feature type="compositionally biased region" description="Polar residues" evidence="14">
    <location>
        <begin position="248"/>
        <end position="262"/>
    </location>
</feature>
<evidence type="ECO:0000313" key="16">
    <source>
        <dbReference type="EMBL" id="KAF7692318.1"/>
    </source>
</evidence>
<accession>A0A8T0AIB6</accession>
<evidence type="ECO:0000256" key="1">
    <source>
        <dbReference type="ARBA" id="ARBA00004123"/>
    </source>
</evidence>
<dbReference type="InterPro" id="IPR038534">
    <property type="entry name" value="Rtr1/RPAP2_sf"/>
</dbReference>
<evidence type="ECO:0000256" key="3">
    <source>
        <dbReference type="ARBA" id="ARBA00022723"/>
    </source>
</evidence>
<reference evidence="16" key="1">
    <citation type="submission" date="2020-08" db="EMBL/GenBank/DDBJ databases">
        <title>Chromosome-level assembly of Southern catfish (Silurus meridionalis) provides insights into visual adaptation to the nocturnal and benthic lifestyles.</title>
        <authorList>
            <person name="Zhang Y."/>
            <person name="Wang D."/>
            <person name="Peng Z."/>
        </authorList>
    </citation>
    <scope>NUCLEOTIDE SEQUENCE</scope>
    <source>
        <strain evidence="16">SWU-2019-XX</strain>
        <tissue evidence="16">Muscle</tissue>
    </source>
</reference>
<evidence type="ECO:0000256" key="10">
    <source>
        <dbReference type="ARBA" id="ARBA00047761"/>
    </source>
</evidence>
<dbReference type="PROSITE" id="PS51479">
    <property type="entry name" value="ZF_RTR1"/>
    <property type="match status" value="1"/>
</dbReference>
<dbReference type="PANTHER" id="PTHR14732:SF0">
    <property type="entry name" value="RNA POLYMERASE II SUBUNIT B1 CTD PHOSPHATASE RPAP2-RELATED"/>
    <property type="match status" value="1"/>
</dbReference>
<gene>
    <name evidence="16" type="ORF">HF521_009928</name>
</gene>
<feature type="domain" description="RTR1-type" evidence="15">
    <location>
        <begin position="70"/>
        <end position="153"/>
    </location>
</feature>
<keyword evidence="17" id="KW-1185">Reference proteome</keyword>
<evidence type="ECO:0000256" key="11">
    <source>
        <dbReference type="ARBA" id="ARBA00048336"/>
    </source>
</evidence>
<feature type="region of interest" description="Disordered" evidence="14">
    <location>
        <begin position="363"/>
        <end position="390"/>
    </location>
</feature>
<dbReference type="Pfam" id="PF04181">
    <property type="entry name" value="RPAP2_Rtr1"/>
    <property type="match status" value="1"/>
</dbReference>
<proteinExistence type="inferred from homology"/>
<dbReference type="PANTHER" id="PTHR14732">
    <property type="entry name" value="RNA POLYMERASE II SUBUNIT B1 CTD PHOSPHATASE RPAP2-RELATED"/>
    <property type="match status" value="1"/>
</dbReference>
<comment type="subunit">
    <text evidence="13">Associates with the RNA polymerase II complex.</text>
</comment>
<keyword evidence="4 13" id="KW-0863">Zinc-finger</keyword>
<feature type="compositionally biased region" description="Polar residues" evidence="14">
    <location>
        <begin position="184"/>
        <end position="197"/>
    </location>
</feature>
<evidence type="ECO:0000313" key="17">
    <source>
        <dbReference type="Proteomes" id="UP000606274"/>
    </source>
</evidence>
<comment type="function">
    <text evidence="9">Protein phosphatase that displays CTD phosphatase activity and regulates transcription of snRNA genes. Recognizes and binds phosphorylated 'Ser-7' of the C-terminal heptapeptide repeat domain (CTD) of the largest RNA polymerase II subunit POLR2A, and mediates dephosphorylation of 'Ser-5' of the CTD, thereby promoting transcription of snRNA genes. Downstream of EIF2AK3/PERK, dephosphorylates ERN1, a sensor for the endoplasmic reticulum unfolded protein response (UPR), to abort failed ER-stress adaptation and trigger apoptosis.</text>
</comment>
<dbReference type="GO" id="GO:0005737">
    <property type="term" value="C:cytoplasm"/>
    <property type="evidence" value="ECO:0007669"/>
    <property type="project" value="TreeGrafter"/>
</dbReference>
<dbReference type="InterPro" id="IPR039693">
    <property type="entry name" value="Rtr1/RPAP2"/>
</dbReference>
<dbReference type="GO" id="GO:0008270">
    <property type="term" value="F:zinc ion binding"/>
    <property type="evidence" value="ECO:0007669"/>
    <property type="project" value="UniProtKB-KW"/>
</dbReference>
<evidence type="ECO:0000256" key="12">
    <source>
        <dbReference type="PROSITE-ProRule" id="PRU00812"/>
    </source>
</evidence>
<organism evidence="16 17">
    <name type="scientific">Silurus meridionalis</name>
    <name type="common">Southern catfish</name>
    <name type="synonym">Silurus soldatovi meridionalis</name>
    <dbReference type="NCBI Taxonomy" id="175797"/>
    <lineage>
        <taxon>Eukaryota</taxon>
        <taxon>Metazoa</taxon>
        <taxon>Chordata</taxon>
        <taxon>Craniata</taxon>
        <taxon>Vertebrata</taxon>
        <taxon>Euteleostomi</taxon>
        <taxon>Actinopterygii</taxon>
        <taxon>Neopterygii</taxon>
        <taxon>Teleostei</taxon>
        <taxon>Ostariophysi</taxon>
        <taxon>Siluriformes</taxon>
        <taxon>Siluridae</taxon>
        <taxon>Silurus</taxon>
    </lineage>
</organism>
<dbReference type="GO" id="GO:0043175">
    <property type="term" value="F:RNA polymerase core enzyme binding"/>
    <property type="evidence" value="ECO:0007669"/>
    <property type="project" value="UniProtKB-UniRule"/>
</dbReference>
<evidence type="ECO:0000256" key="4">
    <source>
        <dbReference type="ARBA" id="ARBA00022771"/>
    </source>
</evidence>
<evidence type="ECO:0000256" key="9">
    <source>
        <dbReference type="ARBA" id="ARBA00045547"/>
    </source>
</evidence>
<name>A0A8T0AIB6_SILME</name>
<protein>
    <recommendedName>
        <fullName evidence="13">RNA polymerase II subunit B1 CTD phosphatase RPAP2 homolog</fullName>
        <ecNumber evidence="13">3.1.3.16</ecNumber>
    </recommendedName>
</protein>
<dbReference type="OrthoDB" id="2590500at2759"/>
<keyword evidence="6 13" id="KW-0862">Zinc</keyword>
<feature type="compositionally biased region" description="Acidic residues" evidence="14">
    <location>
        <begin position="374"/>
        <end position="390"/>
    </location>
</feature>
<feature type="region of interest" description="Disordered" evidence="14">
    <location>
        <begin position="1"/>
        <end position="32"/>
    </location>
</feature>
<comment type="catalytic activity">
    <reaction evidence="11 13">
        <text>O-phospho-L-threonyl-[protein] + H2O = L-threonyl-[protein] + phosphate</text>
        <dbReference type="Rhea" id="RHEA:47004"/>
        <dbReference type="Rhea" id="RHEA-COMP:11060"/>
        <dbReference type="Rhea" id="RHEA-COMP:11605"/>
        <dbReference type="ChEBI" id="CHEBI:15377"/>
        <dbReference type="ChEBI" id="CHEBI:30013"/>
        <dbReference type="ChEBI" id="CHEBI:43474"/>
        <dbReference type="ChEBI" id="CHEBI:61977"/>
        <dbReference type="EC" id="3.1.3.16"/>
    </reaction>
</comment>
<evidence type="ECO:0000259" key="15">
    <source>
        <dbReference type="PROSITE" id="PS51479"/>
    </source>
</evidence>
<dbReference type="Gene3D" id="1.25.40.820">
    <property type="match status" value="1"/>
</dbReference>
<dbReference type="GO" id="GO:0005634">
    <property type="term" value="C:nucleus"/>
    <property type="evidence" value="ECO:0007669"/>
    <property type="project" value="UniProtKB-SubCell"/>
</dbReference>
<dbReference type="EC" id="3.1.3.16" evidence="13"/>
<evidence type="ECO:0000256" key="5">
    <source>
        <dbReference type="ARBA" id="ARBA00022801"/>
    </source>
</evidence>
<feature type="compositionally biased region" description="Polar residues" evidence="14">
    <location>
        <begin position="221"/>
        <end position="230"/>
    </location>
</feature>
<evidence type="ECO:0000256" key="13">
    <source>
        <dbReference type="RuleBase" id="RU367080"/>
    </source>
</evidence>